<name>A0A4Y9EMK3_9SPHN</name>
<sequence>MIVRLTLAALLLGTALPAAAAPAPAAAPVAATANTPAATLRALFVKSDEDSMARNPVSALFRGDPRYADQFGDYISDAYIAAEKQAAIDELAALAKIDRGSLSANDQISYDVFKWQRTTDLRGLQPDILAATVVRPIDHFNGLHLAYADLSSGEGVAPFKTVADYENNLKRLKGFDGFLDESIVRFRQGMKSGVVQPKLVVKNVIEQLDGLIAQGVTGSVFYKPVTKFPEGFSEADKIRLKNEYAAAVQNGVLPAFTRLRDFLKSDYLPVARDSVGISQMPGGAALYQYLIQSQTTTDITPEQVHALGLSEVARITGEMEKVKNTVGFKGTLQEFFVAVREDPKQHATSGQAFGDGFRTIGKQVDLKIPTLFSTIPKSPLEIRPAPAYAEKTQAAGYYNPGTPDGSRPGIFYYNTYDIKSRAAYGMETLYLHEGIPGHHFQISLAQENTDLPPFQRFGGNTAFVEGWALYAESLGAKLGMYTDPYQLYGHLDDEMLRAMRLVVDSGIHAKGWTRDQAIAYMMANSAMSRTDATAEVERYIAIPGQALAYKIGQLQIAKVRAKAEAALGPKFDIRDFHAQVLDTGALPMAVLESKIDAWIARGGGK</sequence>
<organism evidence="2 3">
    <name type="scientific">Glacieibacterium arshaanense</name>
    <dbReference type="NCBI Taxonomy" id="2511025"/>
    <lineage>
        <taxon>Bacteria</taxon>
        <taxon>Pseudomonadati</taxon>
        <taxon>Pseudomonadota</taxon>
        <taxon>Alphaproteobacteria</taxon>
        <taxon>Sphingomonadales</taxon>
        <taxon>Sphingosinicellaceae</taxon>
        <taxon>Glacieibacterium</taxon>
    </lineage>
</organism>
<proteinExistence type="predicted"/>
<feature type="chain" id="PRO_5021429448" evidence="1">
    <location>
        <begin position="21"/>
        <end position="605"/>
    </location>
</feature>
<dbReference type="RefSeq" id="WP_135245849.1">
    <property type="nucleotide sequence ID" value="NZ_SIHO01000002.1"/>
</dbReference>
<protein>
    <submittedName>
        <fullName evidence="2">DUF885 domain-containing protein</fullName>
    </submittedName>
</protein>
<comment type="caution">
    <text evidence="2">The sequence shown here is derived from an EMBL/GenBank/DDBJ whole genome shotgun (WGS) entry which is preliminary data.</text>
</comment>
<dbReference type="PANTHER" id="PTHR33361">
    <property type="entry name" value="GLR0591 PROTEIN"/>
    <property type="match status" value="1"/>
</dbReference>
<dbReference type="EMBL" id="SIHO01000002">
    <property type="protein sequence ID" value="TFU03257.1"/>
    <property type="molecule type" value="Genomic_DNA"/>
</dbReference>
<accession>A0A4Y9EMK3</accession>
<dbReference type="AlphaFoldDB" id="A0A4Y9EMK3"/>
<dbReference type="PANTHER" id="PTHR33361:SF16">
    <property type="entry name" value="DUF885 DOMAIN-CONTAINING PROTEIN"/>
    <property type="match status" value="1"/>
</dbReference>
<dbReference type="OrthoDB" id="9763405at2"/>
<evidence type="ECO:0000256" key="1">
    <source>
        <dbReference type="SAM" id="SignalP"/>
    </source>
</evidence>
<dbReference type="Proteomes" id="UP000297737">
    <property type="component" value="Unassembled WGS sequence"/>
</dbReference>
<keyword evidence="3" id="KW-1185">Reference proteome</keyword>
<feature type="signal peptide" evidence="1">
    <location>
        <begin position="1"/>
        <end position="20"/>
    </location>
</feature>
<dbReference type="InterPro" id="IPR010281">
    <property type="entry name" value="DUF885"/>
</dbReference>
<evidence type="ECO:0000313" key="2">
    <source>
        <dbReference type="EMBL" id="TFU03257.1"/>
    </source>
</evidence>
<gene>
    <name evidence="2" type="ORF">EUV02_08675</name>
</gene>
<dbReference type="Pfam" id="PF05960">
    <property type="entry name" value="DUF885"/>
    <property type="match status" value="1"/>
</dbReference>
<evidence type="ECO:0000313" key="3">
    <source>
        <dbReference type="Proteomes" id="UP000297737"/>
    </source>
</evidence>
<reference evidence="2 3" key="1">
    <citation type="submission" date="2019-02" db="EMBL/GenBank/DDBJ databases">
        <title>Polymorphobacter sp. isolated from the lake at the Tibet of China.</title>
        <authorList>
            <person name="Li A."/>
        </authorList>
    </citation>
    <scope>NUCLEOTIDE SEQUENCE [LARGE SCALE GENOMIC DNA]</scope>
    <source>
        <strain evidence="2 3">DJ1R-1</strain>
    </source>
</reference>
<keyword evidence="1" id="KW-0732">Signal</keyword>